<accession>A0AAN7Z2W7</accession>
<reference evidence="1 2" key="1">
    <citation type="submission" date="2023-10" db="EMBL/GenBank/DDBJ databases">
        <title>Draft genome sequence of Xylaria bambusicola isolate GMP-LS, the root and basal stem rot pathogen of sugarcane in Indonesia.</title>
        <authorList>
            <person name="Selvaraj P."/>
            <person name="Muralishankar V."/>
            <person name="Muruganantham S."/>
            <person name="Sp S."/>
            <person name="Haryani S."/>
            <person name="Lau K.J.X."/>
            <person name="Naqvi N.I."/>
        </authorList>
    </citation>
    <scope>NUCLEOTIDE SEQUENCE [LARGE SCALE GENOMIC DNA]</scope>
    <source>
        <strain evidence="1">GMP-LS</strain>
    </source>
</reference>
<evidence type="ECO:0000313" key="2">
    <source>
        <dbReference type="Proteomes" id="UP001305414"/>
    </source>
</evidence>
<dbReference type="AlphaFoldDB" id="A0AAN7Z2W7"/>
<evidence type="ECO:0000313" key="1">
    <source>
        <dbReference type="EMBL" id="KAK5625103.1"/>
    </source>
</evidence>
<keyword evidence="2" id="KW-1185">Reference proteome</keyword>
<protein>
    <submittedName>
        <fullName evidence="1">Uncharacterized protein</fullName>
    </submittedName>
</protein>
<organism evidence="1 2">
    <name type="scientific">Xylaria bambusicola</name>
    <dbReference type="NCBI Taxonomy" id="326684"/>
    <lineage>
        <taxon>Eukaryota</taxon>
        <taxon>Fungi</taxon>
        <taxon>Dikarya</taxon>
        <taxon>Ascomycota</taxon>
        <taxon>Pezizomycotina</taxon>
        <taxon>Sordariomycetes</taxon>
        <taxon>Xylariomycetidae</taxon>
        <taxon>Xylariales</taxon>
        <taxon>Xylariaceae</taxon>
        <taxon>Xylaria</taxon>
    </lineage>
</organism>
<dbReference type="Proteomes" id="UP001305414">
    <property type="component" value="Unassembled WGS sequence"/>
</dbReference>
<sequence>MRSKGDARALATAARVTKSVEQSMSSEYMVLNFSLIGVVSVERVEMLNFSKCPFAAIYVN</sequence>
<proteinExistence type="predicted"/>
<comment type="caution">
    <text evidence="1">The sequence shown here is derived from an EMBL/GenBank/DDBJ whole genome shotgun (WGS) entry which is preliminary data.</text>
</comment>
<dbReference type="EMBL" id="JAWHQM010000002">
    <property type="protein sequence ID" value="KAK5625103.1"/>
    <property type="molecule type" value="Genomic_DNA"/>
</dbReference>
<name>A0AAN7Z2W7_9PEZI</name>
<gene>
    <name evidence="1" type="ORF">RRF57_000819</name>
</gene>